<evidence type="ECO:0000313" key="2">
    <source>
        <dbReference type="EMBL" id="KAG9333892.1"/>
    </source>
</evidence>
<dbReference type="Proteomes" id="UP000824540">
    <property type="component" value="Unassembled WGS sequence"/>
</dbReference>
<reference evidence="2" key="1">
    <citation type="thesis" date="2021" institute="BYU ScholarsArchive" country="Provo, UT, USA">
        <title>Applications of and Algorithms for Genome Assembly and Genomic Analyses with an Emphasis on Marine Teleosts.</title>
        <authorList>
            <person name="Pickett B.D."/>
        </authorList>
    </citation>
    <scope>NUCLEOTIDE SEQUENCE</scope>
    <source>
        <strain evidence="2">HI-2016</strain>
    </source>
</reference>
<dbReference type="EMBL" id="JAFBMS010000170">
    <property type="protein sequence ID" value="KAG9333892.1"/>
    <property type="molecule type" value="Genomic_DNA"/>
</dbReference>
<organism evidence="2 3">
    <name type="scientific">Albula glossodonta</name>
    <name type="common">roundjaw bonefish</name>
    <dbReference type="NCBI Taxonomy" id="121402"/>
    <lineage>
        <taxon>Eukaryota</taxon>
        <taxon>Metazoa</taxon>
        <taxon>Chordata</taxon>
        <taxon>Craniata</taxon>
        <taxon>Vertebrata</taxon>
        <taxon>Euteleostomi</taxon>
        <taxon>Actinopterygii</taxon>
        <taxon>Neopterygii</taxon>
        <taxon>Teleostei</taxon>
        <taxon>Albuliformes</taxon>
        <taxon>Albulidae</taxon>
        <taxon>Albula</taxon>
    </lineage>
</organism>
<dbReference type="InterPro" id="IPR001304">
    <property type="entry name" value="C-type_lectin-like"/>
</dbReference>
<dbReference type="PROSITE" id="PS50041">
    <property type="entry name" value="C_TYPE_LECTIN_2"/>
    <property type="match status" value="1"/>
</dbReference>
<name>A0A8T2N869_9TELE</name>
<dbReference type="InterPro" id="IPR016186">
    <property type="entry name" value="C-type_lectin-like/link_sf"/>
</dbReference>
<feature type="non-terminal residue" evidence="2">
    <location>
        <position position="1"/>
    </location>
</feature>
<dbReference type="Gene3D" id="3.10.100.10">
    <property type="entry name" value="Mannose-Binding Protein A, subunit A"/>
    <property type="match status" value="1"/>
</dbReference>
<dbReference type="InterPro" id="IPR050111">
    <property type="entry name" value="C-type_lectin/snaclec_domain"/>
</dbReference>
<dbReference type="OrthoDB" id="441660at2759"/>
<dbReference type="CDD" id="cd00037">
    <property type="entry name" value="CLECT"/>
    <property type="match status" value="1"/>
</dbReference>
<dbReference type="InterPro" id="IPR016187">
    <property type="entry name" value="CTDL_fold"/>
</dbReference>
<accession>A0A8T2N869</accession>
<sequence length="82" mass="9395">KYCLSIGGNLASVHSKEEYLFLQHIVQRSHVGYPNVWLGGSNIFEVSTWLWSDGSKFDYENWNYGQPDTYGGYEHCLEMNAG</sequence>
<keyword evidence="3" id="KW-1185">Reference proteome</keyword>
<proteinExistence type="predicted"/>
<dbReference type="PANTHER" id="PTHR22803">
    <property type="entry name" value="MANNOSE, PHOSPHOLIPASE, LECTIN RECEPTOR RELATED"/>
    <property type="match status" value="1"/>
</dbReference>
<comment type="caution">
    <text evidence="2">The sequence shown here is derived from an EMBL/GenBank/DDBJ whole genome shotgun (WGS) entry which is preliminary data.</text>
</comment>
<protein>
    <recommendedName>
        <fullName evidence="1">C-type lectin domain-containing protein</fullName>
    </recommendedName>
</protein>
<evidence type="ECO:0000313" key="3">
    <source>
        <dbReference type="Proteomes" id="UP000824540"/>
    </source>
</evidence>
<gene>
    <name evidence="2" type="ORF">JZ751_009411</name>
</gene>
<dbReference type="Pfam" id="PF00059">
    <property type="entry name" value="Lectin_C"/>
    <property type="match status" value="1"/>
</dbReference>
<dbReference type="AlphaFoldDB" id="A0A8T2N869"/>
<evidence type="ECO:0000259" key="1">
    <source>
        <dbReference type="PROSITE" id="PS50041"/>
    </source>
</evidence>
<feature type="non-terminal residue" evidence="2">
    <location>
        <position position="82"/>
    </location>
</feature>
<feature type="domain" description="C-type lectin" evidence="1">
    <location>
        <begin position="1"/>
        <end position="82"/>
    </location>
</feature>
<dbReference type="SUPFAM" id="SSF56436">
    <property type="entry name" value="C-type lectin-like"/>
    <property type="match status" value="1"/>
</dbReference>